<name>A0A168NFZ7_ABSGL</name>
<dbReference type="InterPro" id="IPR050613">
    <property type="entry name" value="Sec_Metabolite_Reg"/>
</dbReference>
<dbReference type="InterPro" id="IPR001138">
    <property type="entry name" value="Zn2Cys6_DnaBD"/>
</dbReference>
<dbReference type="GO" id="GO:0008270">
    <property type="term" value="F:zinc ion binding"/>
    <property type="evidence" value="ECO:0007669"/>
    <property type="project" value="InterPro"/>
</dbReference>
<evidence type="ECO:0000313" key="5">
    <source>
        <dbReference type="EMBL" id="SAM00479.1"/>
    </source>
</evidence>
<dbReference type="InParanoid" id="A0A168NFZ7"/>
<evidence type="ECO:0000256" key="2">
    <source>
        <dbReference type="ARBA" id="ARBA00023242"/>
    </source>
</evidence>
<keyword evidence="6" id="KW-1185">Reference proteome</keyword>
<dbReference type="GO" id="GO:0005634">
    <property type="term" value="C:nucleus"/>
    <property type="evidence" value="ECO:0007669"/>
    <property type="project" value="UniProtKB-SubCell"/>
</dbReference>
<protein>
    <recommendedName>
        <fullName evidence="4">Zn(2)-C6 fungal-type domain-containing protein</fullName>
    </recommendedName>
</protein>
<dbReference type="SMART" id="SM00066">
    <property type="entry name" value="GAL4"/>
    <property type="match status" value="1"/>
</dbReference>
<dbReference type="OrthoDB" id="39175at2759"/>
<evidence type="ECO:0000313" key="6">
    <source>
        <dbReference type="Proteomes" id="UP000078561"/>
    </source>
</evidence>
<dbReference type="PROSITE" id="PS00463">
    <property type="entry name" value="ZN2_CY6_FUNGAL_1"/>
    <property type="match status" value="1"/>
</dbReference>
<dbReference type="CDD" id="cd00067">
    <property type="entry name" value="GAL4"/>
    <property type="match status" value="1"/>
</dbReference>
<feature type="region of interest" description="Disordered" evidence="3">
    <location>
        <begin position="578"/>
        <end position="603"/>
    </location>
</feature>
<dbReference type="AlphaFoldDB" id="A0A168NFZ7"/>
<dbReference type="Proteomes" id="UP000078561">
    <property type="component" value="Unassembled WGS sequence"/>
</dbReference>
<reference evidence="5" key="1">
    <citation type="submission" date="2016-04" db="EMBL/GenBank/DDBJ databases">
        <authorList>
            <person name="Evans L.H."/>
            <person name="Alamgir A."/>
            <person name="Owens N."/>
            <person name="Weber N.D."/>
            <person name="Virtaneva K."/>
            <person name="Barbian K."/>
            <person name="Babar A."/>
            <person name="Rosenke K."/>
        </authorList>
    </citation>
    <scope>NUCLEOTIDE SEQUENCE [LARGE SCALE GENOMIC DNA]</scope>
    <source>
        <strain evidence="5">CBS 101.48</strain>
    </source>
</reference>
<feature type="domain" description="Zn(2)-C6 fungal-type" evidence="4">
    <location>
        <begin position="13"/>
        <end position="43"/>
    </location>
</feature>
<dbReference type="PANTHER" id="PTHR31001">
    <property type="entry name" value="UNCHARACTERIZED TRANSCRIPTIONAL REGULATORY PROTEIN"/>
    <property type="match status" value="1"/>
</dbReference>
<dbReference type="PANTHER" id="PTHR31001:SF90">
    <property type="entry name" value="CENTROMERE DNA-BINDING PROTEIN COMPLEX CBF3 SUBUNIT B"/>
    <property type="match status" value="1"/>
</dbReference>
<gene>
    <name evidence="5" type="primary">ABSGL_06167.1 scaffold 7705</name>
</gene>
<dbReference type="GO" id="GO:0000981">
    <property type="term" value="F:DNA-binding transcription factor activity, RNA polymerase II-specific"/>
    <property type="evidence" value="ECO:0007669"/>
    <property type="project" value="InterPro"/>
</dbReference>
<evidence type="ECO:0000259" key="4">
    <source>
        <dbReference type="PROSITE" id="PS50048"/>
    </source>
</evidence>
<comment type="subcellular location">
    <subcellularLocation>
        <location evidence="1">Nucleus</location>
    </subcellularLocation>
</comment>
<keyword evidence="2" id="KW-0539">Nucleus</keyword>
<dbReference type="SUPFAM" id="SSF57701">
    <property type="entry name" value="Zn2/Cys6 DNA-binding domain"/>
    <property type="match status" value="1"/>
</dbReference>
<dbReference type="Pfam" id="PF00172">
    <property type="entry name" value="Zn_clus"/>
    <property type="match status" value="1"/>
</dbReference>
<proteinExistence type="predicted"/>
<dbReference type="InterPro" id="IPR036864">
    <property type="entry name" value="Zn2-C6_fun-type_DNA-bd_sf"/>
</dbReference>
<organism evidence="5">
    <name type="scientific">Absidia glauca</name>
    <name type="common">Pin mould</name>
    <dbReference type="NCBI Taxonomy" id="4829"/>
    <lineage>
        <taxon>Eukaryota</taxon>
        <taxon>Fungi</taxon>
        <taxon>Fungi incertae sedis</taxon>
        <taxon>Mucoromycota</taxon>
        <taxon>Mucoromycotina</taxon>
        <taxon>Mucoromycetes</taxon>
        <taxon>Mucorales</taxon>
        <taxon>Cunninghamellaceae</taxon>
        <taxon>Absidia</taxon>
    </lineage>
</organism>
<dbReference type="PROSITE" id="PS50048">
    <property type="entry name" value="ZN2_CY6_FUNGAL_2"/>
    <property type="match status" value="1"/>
</dbReference>
<dbReference type="OMA" id="QHARNDI"/>
<accession>A0A168NFZ7</accession>
<evidence type="ECO:0000256" key="1">
    <source>
        <dbReference type="ARBA" id="ARBA00004123"/>
    </source>
</evidence>
<evidence type="ECO:0000256" key="3">
    <source>
        <dbReference type="SAM" id="MobiDB-lite"/>
    </source>
</evidence>
<dbReference type="CDD" id="cd12148">
    <property type="entry name" value="fungal_TF_MHR"/>
    <property type="match status" value="1"/>
</dbReference>
<dbReference type="STRING" id="4829.A0A168NFZ7"/>
<sequence length="780" mass="88959">MSQQKQRQQRPPSCLPCRLKKLKCDKKIPCARCTKANSTQCVYPRQGTLGRPPKNTAFLGKSKNNGLNKLMIREFIFEHGRVDNNSNSNSDNGAEPIAAHKAAINSGFLVRTEWWILSKEAVKDYPFLHTYFRSIDKLYSERGLAIRKRFRFDSFRLPDKPRLKFNNLHLNYTWWTSMTVNLMIKRASRILLEVSTPLFLTLYILQLDDNSYNNSITVHHNDDYNYFERCAEDEEHLLTDLSASPNSSSNHPTADPLQSLPPDQAINLINDFFLVHPHSILINKSKLVKEYWSDTANPLLLSVIYGTTQCLSKNLQGIPVMLWESNTPANRNPFLAHAHFLLESLPTIPSASDYQATVILALFELLWGYSKLGMSLLATTYVMGTNLGLWDKSFKPDDPLDAELVNMTFWAVFRSTTYGSIELGASLVDSLVYHEQLLPPMNMHESLSYQHNLAHGNVNGTGNHSYMIESFYSGAVVTLFTGIFYACLPKAYFTLYGLKTDDSTFKGSDLLTILRSIDNIETRLHTVLDNFYTFIQHHRRKWTTIQLYTIETTYRLYRIHSQFLQPILARGLRKHQEDPLSARPGLDPTASSPLNDLNPANPDTALRLQHARNDILALVDDLETLLLTHNNRPAYTLLPHDIMIAAFETATQLLMLSYPSDPSNQLYDAMKKLLTIHLTPSPALKNVQHQLKTFLKRHEQDNPSIPGVFFSHPSQQQDPFDYTGQNNPSSVFSGTILTDPWALDNATFTTAQWDELVEWNTLLDYNTDNSLSSYQKQDPQ</sequence>
<dbReference type="EMBL" id="LT553219">
    <property type="protein sequence ID" value="SAM00479.1"/>
    <property type="molecule type" value="Genomic_DNA"/>
</dbReference>
<dbReference type="Gene3D" id="4.10.240.10">
    <property type="entry name" value="Zn(2)-C6 fungal-type DNA-binding domain"/>
    <property type="match status" value="1"/>
</dbReference>